<evidence type="ECO:0000256" key="1">
    <source>
        <dbReference type="SAM" id="MobiDB-lite"/>
    </source>
</evidence>
<dbReference type="AlphaFoldDB" id="A0A6J3M4V8"/>
<reference evidence="3" key="2">
    <citation type="submission" date="2020-04" db="EMBL/GenBank/DDBJ databases">
        <authorList>
            <consortium name="NCBI Genome Project"/>
        </authorList>
    </citation>
    <scope>NUCLEOTIDE SEQUENCE</scope>
    <source>
        <strain evidence="3">CBS 342.82</strain>
    </source>
</reference>
<feature type="region of interest" description="Disordered" evidence="1">
    <location>
        <begin position="471"/>
        <end position="490"/>
    </location>
</feature>
<evidence type="ECO:0008006" key="4">
    <source>
        <dbReference type="Google" id="ProtNLM"/>
    </source>
</evidence>
<name>A0A6J3M4V8_9PEZI</name>
<gene>
    <name evidence="3" type="ORF">K489DRAFT_380674</name>
</gene>
<organism evidence="3">
    <name type="scientific">Dissoconium aciculare CBS 342.82</name>
    <dbReference type="NCBI Taxonomy" id="1314786"/>
    <lineage>
        <taxon>Eukaryota</taxon>
        <taxon>Fungi</taxon>
        <taxon>Dikarya</taxon>
        <taxon>Ascomycota</taxon>
        <taxon>Pezizomycotina</taxon>
        <taxon>Dothideomycetes</taxon>
        <taxon>Dothideomycetidae</taxon>
        <taxon>Mycosphaerellales</taxon>
        <taxon>Dissoconiaceae</taxon>
        <taxon>Dissoconium</taxon>
    </lineage>
</organism>
<dbReference type="RefSeq" id="XP_033458973.1">
    <property type="nucleotide sequence ID" value="XM_033604931.1"/>
</dbReference>
<evidence type="ECO:0000313" key="3">
    <source>
        <dbReference type="RefSeq" id="XP_033458973.1"/>
    </source>
</evidence>
<dbReference type="InterPro" id="IPR021833">
    <property type="entry name" value="DUF3425"/>
</dbReference>
<proteinExistence type="predicted"/>
<dbReference type="Gene3D" id="1.20.5.170">
    <property type="match status" value="1"/>
</dbReference>
<feature type="compositionally biased region" description="Basic and acidic residues" evidence="1">
    <location>
        <begin position="205"/>
        <end position="221"/>
    </location>
</feature>
<protein>
    <recommendedName>
        <fullName evidence="4">BZIP transcription factor</fullName>
    </recommendedName>
</protein>
<feature type="region of interest" description="Disordered" evidence="1">
    <location>
        <begin position="172"/>
        <end position="251"/>
    </location>
</feature>
<reference evidence="3" key="3">
    <citation type="submission" date="2025-08" db="UniProtKB">
        <authorList>
            <consortium name="RefSeq"/>
        </authorList>
    </citation>
    <scope>IDENTIFICATION</scope>
    <source>
        <strain evidence="3">CBS 342.82</strain>
    </source>
</reference>
<dbReference type="CDD" id="cd14688">
    <property type="entry name" value="bZIP_YAP"/>
    <property type="match status" value="1"/>
</dbReference>
<feature type="region of interest" description="Disordered" evidence="1">
    <location>
        <begin position="1"/>
        <end position="24"/>
    </location>
</feature>
<feature type="compositionally biased region" description="Low complexity" evidence="1">
    <location>
        <begin position="9"/>
        <end position="19"/>
    </location>
</feature>
<sequence length="544" mass="60746">MNPPATPASSSSGGNQQSSIYTPVVGTPEYHQAAAAAVTANAVLSQQQHQQLQQAVSPAPTNGKKRRAAGVPGSRGVANLTPEQLAKKRSNDREAQRAIRERTKNTIDTLERRIKELEGQQPFQELQRVIQERDRALAECEDLRRRLGAVAGIVGGQPPGLNELANLTAQQSPLPAVSSETSGAQTQQSQQSQLYTQTVPTPSGHDQHHLHPDLRSPRQSDQRASPVQQLQRYDQTRSPLQAMSSQGHTSGERVGLNFLLESTQQRGQPSRTGRDSSTLLPILYNPSAESSHLPIYARLPKTGPASCLLDDLLNNFRDDRRKMLDTGIPVADALGPKTPAYFPFMYPQHTLSLRMSPHPLSKLLIDVLSKFPDIAQLPEKVAVLYVMFLVLRWSICPCQSCYDALPEFSRPTTEQLEKPHPTWVDHLPWPFMRNQLIRAEKEIDFNDFFVPYTTTLSLNWPYSSEMILVQQPQQTANSNTTPSRTNRADEPNSEFVINPAFEQHCRTLSNWSLGSAFPQAFPHLVDESVRIEGQWKTEREDRSV</sequence>
<feature type="region of interest" description="Disordered" evidence="1">
    <location>
        <begin position="42"/>
        <end position="104"/>
    </location>
</feature>
<feature type="compositionally biased region" description="Polar residues" evidence="1">
    <location>
        <begin position="471"/>
        <end position="485"/>
    </location>
</feature>
<dbReference type="Pfam" id="PF11905">
    <property type="entry name" value="DUF3425"/>
    <property type="match status" value="1"/>
</dbReference>
<keyword evidence="2" id="KW-1185">Reference proteome</keyword>
<dbReference type="PANTHER" id="PTHR37012:SF2">
    <property type="entry name" value="BZIP DOMAIN-CONTAINING PROTEIN-RELATED"/>
    <property type="match status" value="1"/>
</dbReference>
<feature type="compositionally biased region" description="Low complexity" evidence="1">
    <location>
        <begin position="178"/>
        <end position="198"/>
    </location>
</feature>
<feature type="compositionally biased region" description="Basic and acidic residues" evidence="1">
    <location>
        <begin position="85"/>
        <end position="104"/>
    </location>
</feature>
<feature type="compositionally biased region" description="Polar residues" evidence="1">
    <location>
        <begin position="222"/>
        <end position="249"/>
    </location>
</feature>
<dbReference type="PANTHER" id="PTHR37012">
    <property type="entry name" value="B-ZIP TRANSCRIPTION FACTOR (EUROFUNG)-RELATED"/>
    <property type="match status" value="1"/>
</dbReference>
<reference evidence="3" key="1">
    <citation type="submission" date="2020-01" db="EMBL/GenBank/DDBJ databases">
        <authorList>
            <consortium name="DOE Joint Genome Institute"/>
            <person name="Haridas S."/>
            <person name="Albert R."/>
            <person name="Binder M."/>
            <person name="Bloem J."/>
            <person name="Labutti K."/>
            <person name="Salamov A."/>
            <person name="Andreopoulos B."/>
            <person name="Baker S.E."/>
            <person name="Barry K."/>
            <person name="Bills G."/>
            <person name="Bluhm B.H."/>
            <person name="Cannon C."/>
            <person name="Castanera R."/>
            <person name="Culley D.E."/>
            <person name="Daum C."/>
            <person name="Ezra D."/>
            <person name="Gonzalez J.B."/>
            <person name="Henrissat B."/>
            <person name="Kuo A."/>
            <person name="Liang C."/>
            <person name="Lipzen A."/>
            <person name="Lutzoni F."/>
            <person name="Magnuson J."/>
            <person name="Mondo S."/>
            <person name="Nolan M."/>
            <person name="Ohm R."/>
            <person name="Pangilinan J."/>
            <person name="Park H.-J."/>
            <person name="Ramirez L."/>
            <person name="Alfaro M."/>
            <person name="Sun H."/>
            <person name="Tritt A."/>
            <person name="Yoshinaga Y."/>
            <person name="Zwiers L.-H."/>
            <person name="Turgeon B.G."/>
            <person name="Goodwin S.B."/>
            <person name="Spatafora J.W."/>
            <person name="Crous P.W."/>
            <person name="Grigoriev I.V."/>
        </authorList>
    </citation>
    <scope>NUCLEOTIDE SEQUENCE</scope>
    <source>
        <strain evidence="3">CBS 342.82</strain>
    </source>
</reference>
<dbReference type="GeneID" id="54362731"/>
<evidence type="ECO:0000313" key="2">
    <source>
        <dbReference type="Proteomes" id="UP000504637"/>
    </source>
</evidence>
<accession>A0A6J3M4V8</accession>
<dbReference type="OrthoDB" id="4161589at2759"/>
<feature type="compositionally biased region" description="Low complexity" evidence="1">
    <location>
        <begin position="42"/>
        <end position="57"/>
    </location>
</feature>
<dbReference type="Proteomes" id="UP000504637">
    <property type="component" value="Unplaced"/>
</dbReference>